<dbReference type="InterPro" id="IPR003613">
    <property type="entry name" value="Ubox_domain"/>
</dbReference>
<dbReference type="OrthoDB" id="7537227at2759"/>
<evidence type="ECO:0000256" key="2">
    <source>
        <dbReference type="ARBA" id="ARBA00004906"/>
    </source>
</evidence>
<dbReference type="SMART" id="SM00504">
    <property type="entry name" value="Ubox"/>
    <property type="match status" value="1"/>
</dbReference>
<dbReference type="GO" id="GO:0061630">
    <property type="term" value="F:ubiquitin protein ligase activity"/>
    <property type="evidence" value="ECO:0007669"/>
    <property type="project" value="UniProtKB-EC"/>
</dbReference>
<proteinExistence type="predicted"/>
<dbReference type="SUPFAM" id="SSF57850">
    <property type="entry name" value="RING/U-box"/>
    <property type="match status" value="1"/>
</dbReference>
<evidence type="ECO:0000259" key="7">
    <source>
        <dbReference type="PROSITE" id="PS51698"/>
    </source>
</evidence>
<dbReference type="PROSITE" id="PS51698">
    <property type="entry name" value="U_BOX"/>
    <property type="match status" value="1"/>
</dbReference>
<dbReference type="InterPro" id="IPR013083">
    <property type="entry name" value="Znf_RING/FYVE/PHD"/>
</dbReference>
<protein>
    <recommendedName>
        <fullName evidence="3">RING-type E3 ubiquitin transferase</fullName>
        <ecNumber evidence="3">2.3.2.27</ecNumber>
    </recommendedName>
</protein>
<evidence type="ECO:0000256" key="4">
    <source>
        <dbReference type="ARBA" id="ARBA00022679"/>
    </source>
</evidence>
<dbReference type="EMBL" id="VOIH02000010">
    <property type="protein sequence ID" value="KAF3435912.1"/>
    <property type="molecule type" value="Genomic_DNA"/>
</dbReference>
<keyword evidence="4" id="KW-0808">Transferase</keyword>
<dbReference type="SUPFAM" id="SSF48371">
    <property type="entry name" value="ARM repeat"/>
    <property type="match status" value="1"/>
</dbReference>
<organism evidence="8 9">
    <name type="scientific">Rhamnella rubrinervis</name>
    <dbReference type="NCBI Taxonomy" id="2594499"/>
    <lineage>
        <taxon>Eukaryota</taxon>
        <taxon>Viridiplantae</taxon>
        <taxon>Streptophyta</taxon>
        <taxon>Embryophyta</taxon>
        <taxon>Tracheophyta</taxon>
        <taxon>Spermatophyta</taxon>
        <taxon>Magnoliopsida</taxon>
        <taxon>eudicotyledons</taxon>
        <taxon>Gunneridae</taxon>
        <taxon>Pentapetalae</taxon>
        <taxon>rosids</taxon>
        <taxon>fabids</taxon>
        <taxon>Rosales</taxon>
        <taxon>Rhamnaceae</taxon>
        <taxon>rhamnoid group</taxon>
        <taxon>Rhamneae</taxon>
        <taxon>Rhamnella</taxon>
    </lineage>
</organism>
<dbReference type="Pfam" id="PF00514">
    <property type="entry name" value="Arm"/>
    <property type="match status" value="1"/>
</dbReference>
<gene>
    <name evidence="8" type="ORF">FNV43_RR23004</name>
</gene>
<evidence type="ECO:0000313" key="8">
    <source>
        <dbReference type="EMBL" id="KAF3435912.1"/>
    </source>
</evidence>
<feature type="domain" description="U-box" evidence="7">
    <location>
        <begin position="71"/>
        <end position="145"/>
    </location>
</feature>
<dbReference type="Gene3D" id="3.30.40.10">
    <property type="entry name" value="Zinc/RING finger domain, C3HC4 (zinc finger)"/>
    <property type="match status" value="1"/>
</dbReference>
<comment type="catalytic activity">
    <reaction evidence="1">
        <text>S-ubiquitinyl-[E2 ubiquitin-conjugating enzyme]-L-cysteine + [acceptor protein]-L-lysine = [E2 ubiquitin-conjugating enzyme]-L-cysteine + N(6)-ubiquitinyl-[acceptor protein]-L-lysine.</text>
        <dbReference type="EC" id="2.3.2.27"/>
    </reaction>
</comment>
<dbReference type="Gene3D" id="1.25.10.10">
    <property type="entry name" value="Leucine-rich Repeat Variant"/>
    <property type="match status" value="2"/>
</dbReference>
<dbReference type="EC" id="2.3.2.27" evidence="3"/>
<reference evidence="8" key="1">
    <citation type="submission" date="2020-03" db="EMBL/GenBank/DDBJ databases">
        <title>A high-quality chromosome-level genome assembly of a woody plant with both climbing and erect habits, Rhamnella rubrinervis.</title>
        <authorList>
            <person name="Lu Z."/>
            <person name="Yang Y."/>
            <person name="Zhu X."/>
            <person name="Sun Y."/>
        </authorList>
    </citation>
    <scope>NUCLEOTIDE SEQUENCE</scope>
    <source>
        <strain evidence="8">BYM</strain>
        <tissue evidence="8">Leaf</tissue>
    </source>
</reference>
<dbReference type="PANTHER" id="PTHR23315">
    <property type="entry name" value="U BOX DOMAIN-CONTAINING"/>
    <property type="match status" value="1"/>
</dbReference>
<evidence type="ECO:0000256" key="5">
    <source>
        <dbReference type="ARBA" id="ARBA00022737"/>
    </source>
</evidence>
<evidence type="ECO:0000256" key="6">
    <source>
        <dbReference type="ARBA" id="ARBA00022786"/>
    </source>
</evidence>
<dbReference type="FunFam" id="1.25.10.10:FF:000330">
    <property type="entry name" value="RING-type E3 ubiquitin transferase"/>
    <property type="match status" value="1"/>
</dbReference>
<dbReference type="InterPro" id="IPR000225">
    <property type="entry name" value="Armadillo"/>
</dbReference>
<dbReference type="FunFam" id="3.30.40.10:FF:000114">
    <property type="entry name" value="RING-type E3 ubiquitin transferase"/>
    <property type="match status" value="1"/>
</dbReference>
<dbReference type="GO" id="GO:0016567">
    <property type="term" value="P:protein ubiquitination"/>
    <property type="evidence" value="ECO:0007669"/>
    <property type="project" value="UniProtKB-UniPathway"/>
</dbReference>
<dbReference type="UniPathway" id="UPA00143"/>
<evidence type="ECO:0000256" key="1">
    <source>
        <dbReference type="ARBA" id="ARBA00000900"/>
    </source>
</evidence>
<dbReference type="AlphaFoldDB" id="A0A8K0GNQ7"/>
<dbReference type="Pfam" id="PF04564">
    <property type="entry name" value="U-box"/>
    <property type="match status" value="1"/>
</dbReference>
<keyword evidence="5" id="KW-0677">Repeat</keyword>
<accession>A0A8K0GNQ7</accession>
<dbReference type="InterPro" id="IPR016024">
    <property type="entry name" value="ARM-type_fold"/>
</dbReference>
<keyword evidence="6" id="KW-0833">Ubl conjugation pathway</keyword>
<dbReference type="CDD" id="cd16664">
    <property type="entry name" value="RING-Ubox_PUB"/>
    <property type="match status" value="1"/>
</dbReference>
<name>A0A8K0GNQ7_9ROSA</name>
<dbReference type="InterPro" id="IPR011989">
    <property type="entry name" value="ARM-like"/>
</dbReference>
<dbReference type="PANTHER" id="PTHR23315:SF253">
    <property type="entry name" value="U-BOX DOMAIN-CONTAINING PROTEIN 9"/>
    <property type="match status" value="1"/>
</dbReference>
<sequence length="456" mass="50698">MAKTSVSDSDPTVMAKATELKKELQRLVRAIVDDDDCTAETIDQAKDALSALKELKLRKRSQSLKLHDTLSCPDDFRCPLSKELMKDPVIVSTGQTYDRALIQKWLKAGNRTCPRTQQVLSHTILTPNHLIREMISQWCKSRGIELSDPSHYIDEDVITAADRDHFLSLLEKMSTSLSEKKEAAKELRMLTKKMPSFRALFGESVDAIPQLLSPLSEGKSQRDGQPELQEDLITTLLNLSIHDNNKKLVAETPMVIPLLMEALRTGTIETRSNAAAALFTLSALDSNKALIGKSGALKPLIDLLEEGHPLAVKDAASAIFTLCILHENKARAVCDGAVRVILKKIMNRIYVDELLAILAMLASHQKAVDEMGELGAVPWLLTIIRESTCGRNKENCIAILHTICFNDRTMLKEMREEENKYSTISDLAKNGTSRAKRKANGILERLNRAVNLTHTA</sequence>
<dbReference type="SMART" id="SM00185">
    <property type="entry name" value="ARM"/>
    <property type="match status" value="2"/>
</dbReference>
<comment type="pathway">
    <text evidence="2">Protein modification; protein ubiquitination.</text>
</comment>
<comment type="caution">
    <text evidence="8">The sequence shown here is derived from an EMBL/GenBank/DDBJ whole genome shotgun (WGS) entry which is preliminary data.</text>
</comment>
<evidence type="ECO:0000256" key="3">
    <source>
        <dbReference type="ARBA" id="ARBA00012483"/>
    </source>
</evidence>
<evidence type="ECO:0000313" key="9">
    <source>
        <dbReference type="Proteomes" id="UP000796880"/>
    </source>
</evidence>
<dbReference type="Proteomes" id="UP000796880">
    <property type="component" value="Unassembled WGS sequence"/>
</dbReference>
<keyword evidence="9" id="KW-1185">Reference proteome</keyword>
<dbReference type="InterPro" id="IPR045210">
    <property type="entry name" value="RING-Ubox_PUB"/>
</dbReference>